<protein>
    <submittedName>
        <fullName evidence="1">Uncharacterized protein</fullName>
    </submittedName>
</protein>
<dbReference type="PANTHER" id="PTHR11697:SF230">
    <property type="entry name" value="ZINC FINGER, MYM DOMAIN CONTAINING 1"/>
    <property type="match status" value="1"/>
</dbReference>
<dbReference type="InterPro" id="IPR055298">
    <property type="entry name" value="AtLOH3-like"/>
</dbReference>
<dbReference type="EMBL" id="GBRH01274419">
    <property type="protein sequence ID" value="JAD23476.1"/>
    <property type="molecule type" value="Transcribed_RNA"/>
</dbReference>
<name>A0A0A8YBY8_ARUDO</name>
<reference evidence="1" key="1">
    <citation type="submission" date="2014-09" db="EMBL/GenBank/DDBJ databases">
        <authorList>
            <person name="Magalhaes I.L.F."/>
            <person name="Oliveira U."/>
            <person name="Santos F.R."/>
            <person name="Vidigal T.H.D.A."/>
            <person name="Brescovit A.D."/>
            <person name="Santos A.J."/>
        </authorList>
    </citation>
    <scope>NUCLEOTIDE SEQUENCE</scope>
    <source>
        <tissue evidence="1">Shoot tissue taken approximately 20 cm above the soil surface</tissue>
    </source>
</reference>
<evidence type="ECO:0000313" key="1">
    <source>
        <dbReference type="EMBL" id="JAD23476.1"/>
    </source>
</evidence>
<reference evidence="1" key="2">
    <citation type="journal article" date="2015" name="Data Brief">
        <title>Shoot transcriptome of the giant reed, Arundo donax.</title>
        <authorList>
            <person name="Barrero R.A."/>
            <person name="Guerrero F.D."/>
            <person name="Moolhuijzen P."/>
            <person name="Goolsby J.A."/>
            <person name="Tidwell J."/>
            <person name="Bellgard S.E."/>
            <person name="Bellgard M.I."/>
        </authorList>
    </citation>
    <scope>NUCLEOTIDE SEQUENCE</scope>
    <source>
        <tissue evidence="1">Shoot tissue taken approximately 20 cm above the soil surface</tissue>
    </source>
</reference>
<sequence>MRQDDSFKGLENLVDLSVKLVETKRHKVYDMVYLLLKLLVPVATASVERVFSTMTLVKTKLRNKMGGSLLDDCLVTFT</sequence>
<proteinExistence type="predicted"/>
<accession>A0A0A8YBY8</accession>
<organism evidence="1">
    <name type="scientific">Arundo donax</name>
    <name type="common">Giant reed</name>
    <name type="synonym">Donax arundinaceus</name>
    <dbReference type="NCBI Taxonomy" id="35708"/>
    <lineage>
        <taxon>Eukaryota</taxon>
        <taxon>Viridiplantae</taxon>
        <taxon>Streptophyta</taxon>
        <taxon>Embryophyta</taxon>
        <taxon>Tracheophyta</taxon>
        <taxon>Spermatophyta</taxon>
        <taxon>Magnoliopsida</taxon>
        <taxon>Liliopsida</taxon>
        <taxon>Poales</taxon>
        <taxon>Poaceae</taxon>
        <taxon>PACMAD clade</taxon>
        <taxon>Arundinoideae</taxon>
        <taxon>Arundineae</taxon>
        <taxon>Arundo</taxon>
    </lineage>
</organism>
<dbReference type="AlphaFoldDB" id="A0A0A8YBY8"/>
<dbReference type="PANTHER" id="PTHR11697">
    <property type="entry name" value="GENERAL TRANSCRIPTION FACTOR 2-RELATED ZINC FINGER PROTEIN"/>
    <property type="match status" value="1"/>
</dbReference>